<dbReference type="Pfam" id="PF01047">
    <property type="entry name" value="MarR"/>
    <property type="match status" value="1"/>
</dbReference>
<dbReference type="SMART" id="SM00347">
    <property type="entry name" value="HTH_MARR"/>
    <property type="match status" value="1"/>
</dbReference>
<dbReference type="PROSITE" id="PS50995">
    <property type="entry name" value="HTH_MARR_2"/>
    <property type="match status" value="1"/>
</dbReference>
<protein>
    <submittedName>
        <fullName evidence="5">MarR family transcriptional regulator</fullName>
    </submittedName>
</protein>
<dbReference type="PANTHER" id="PTHR33164:SF94">
    <property type="entry name" value="TRANSCRIPTIONAL REGULATORY PROTEIN-RELATED"/>
    <property type="match status" value="1"/>
</dbReference>
<accession>A0A3G8ZNW0</accession>
<reference evidence="5 6" key="2">
    <citation type="submission" date="2018-12" db="EMBL/GenBank/DDBJ databases">
        <title>Nakamurella antarcticus sp. nov., isolated from Antarctica South Shetland Islands soil.</title>
        <authorList>
            <person name="Peng F."/>
        </authorList>
    </citation>
    <scope>NUCLEOTIDE SEQUENCE [LARGE SCALE GENOMIC DNA]</scope>
    <source>
        <strain evidence="5 6">S14-144</strain>
    </source>
</reference>
<keyword evidence="3" id="KW-0804">Transcription</keyword>
<name>A0A3G8ZNW0_9ACTN</name>
<dbReference type="AlphaFoldDB" id="A0A3G8ZNW0"/>
<dbReference type="GO" id="GO:0003677">
    <property type="term" value="F:DNA binding"/>
    <property type="evidence" value="ECO:0007669"/>
    <property type="project" value="UniProtKB-KW"/>
</dbReference>
<reference evidence="5 6" key="1">
    <citation type="submission" date="2018-11" db="EMBL/GenBank/DDBJ databases">
        <authorList>
            <person name="Da X."/>
        </authorList>
    </citation>
    <scope>NUCLEOTIDE SEQUENCE [LARGE SCALE GENOMIC DNA]</scope>
    <source>
        <strain evidence="5 6">S14-144</strain>
    </source>
</reference>
<proteinExistence type="predicted"/>
<dbReference type="InterPro" id="IPR039422">
    <property type="entry name" value="MarR/SlyA-like"/>
</dbReference>
<dbReference type="InterPro" id="IPR036388">
    <property type="entry name" value="WH-like_DNA-bd_sf"/>
</dbReference>
<dbReference type="GO" id="GO:0006950">
    <property type="term" value="P:response to stress"/>
    <property type="evidence" value="ECO:0007669"/>
    <property type="project" value="TreeGrafter"/>
</dbReference>
<evidence type="ECO:0000259" key="4">
    <source>
        <dbReference type="PROSITE" id="PS50995"/>
    </source>
</evidence>
<dbReference type="PROSITE" id="PS01117">
    <property type="entry name" value="HTH_MARR_1"/>
    <property type="match status" value="1"/>
</dbReference>
<keyword evidence="6" id="KW-1185">Reference proteome</keyword>
<evidence type="ECO:0000313" key="5">
    <source>
        <dbReference type="EMBL" id="AZI58943.1"/>
    </source>
</evidence>
<dbReference type="PANTHER" id="PTHR33164">
    <property type="entry name" value="TRANSCRIPTIONAL REGULATOR, MARR FAMILY"/>
    <property type="match status" value="1"/>
</dbReference>
<dbReference type="Proteomes" id="UP000268084">
    <property type="component" value="Chromosome"/>
</dbReference>
<dbReference type="InterPro" id="IPR000835">
    <property type="entry name" value="HTH_MarR-typ"/>
</dbReference>
<dbReference type="KEGG" id="nak:EH165_13135"/>
<evidence type="ECO:0000313" key="6">
    <source>
        <dbReference type="Proteomes" id="UP000268084"/>
    </source>
</evidence>
<sequence length="165" mass="17715">MGMRSTFGAASASEVDDVVSAVLTASRVLVGVAARSLAIVEETVTLAQFRTLVVLGAHGQINLGRLAELLDVTPSTALRMIDRLLAVDLVTRRENPDDRREVLLGLTGDGTKVVRKVTARRRREIAAVVRGMNVEHRADLVQALRSFADAAHEPHTDADAAALGW</sequence>
<gene>
    <name evidence="5" type="ORF">EH165_13135</name>
</gene>
<feature type="domain" description="HTH marR-type" evidence="4">
    <location>
        <begin position="15"/>
        <end position="149"/>
    </location>
</feature>
<dbReference type="InterPro" id="IPR023187">
    <property type="entry name" value="Tscrpt_reg_MarR-type_CS"/>
</dbReference>
<dbReference type="Gene3D" id="1.10.10.10">
    <property type="entry name" value="Winged helix-like DNA-binding domain superfamily/Winged helix DNA-binding domain"/>
    <property type="match status" value="1"/>
</dbReference>
<evidence type="ECO:0000256" key="3">
    <source>
        <dbReference type="ARBA" id="ARBA00023163"/>
    </source>
</evidence>
<keyword evidence="1" id="KW-0805">Transcription regulation</keyword>
<dbReference type="InterPro" id="IPR036390">
    <property type="entry name" value="WH_DNA-bd_sf"/>
</dbReference>
<dbReference type="OrthoDB" id="3573114at2"/>
<dbReference type="GO" id="GO:0003700">
    <property type="term" value="F:DNA-binding transcription factor activity"/>
    <property type="evidence" value="ECO:0007669"/>
    <property type="project" value="InterPro"/>
</dbReference>
<dbReference type="EMBL" id="CP034170">
    <property type="protein sequence ID" value="AZI58943.1"/>
    <property type="molecule type" value="Genomic_DNA"/>
</dbReference>
<keyword evidence="2" id="KW-0238">DNA-binding</keyword>
<evidence type="ECO:0000256" key="2">
    <source>
        <dbReference type="ARBA" id="ARBA00023125"/>
    </source>
</evidence>
<organism evidence="5 6">
    <name type="scientific">Nakamurella antarctica</name>
    <dbReference type="NCBI Taxonomy" id="1902245"/>
    <lineage>
        <taxon>Bacteria</taxon>
        <taxon>Bacillati</taxon>
        <taxon>Actinomycetota</taxon>
        <taxon>Actinomycetes</taxon>
        <taxon>Nakamurellales</taxon>
        <taxon>Nakamurellaceae</taxon>
        <taxon>Nakamurella</taxon>
    </lineage>
</organism>
<dbReference type="SUPFAM" id="SSF46785">
    <property type="entry name" value="Winged helix' DNA-binding domain"/>
    <property type="match status" value="1"/>
</dbReference>
<evidence type="ECO:0000256" key="1">
    <source>
        <dbReference type="ARBA" id="ARBA00023015"/>
    </source>
</evidence>